<evidence type="ECO:0000313" key="3">
    <source>
        <dbReference type="Proteomes" id="UP000001025"/>
    </source>
</evidence>
<feature type="compositionally biased region" description="Polar residues" evidence="1">
    <location>
        <begin position="12"/>
        <end position="21"/>
    </location>
</feature>
<gene>
    <name evidence="2" type="ordered locus">RB8511</name>
</gene>
<proteinExistence type="predicted"/>
<reference evidence="2 3" key="1">
    <citation type="journal article" date="2003" name="Proc. Natl. Acad. Sci. U.S.A.">
        <title>Complete genome sequence of the marine planctomycete Pirellula sp. strain 1.</title>
        <authorList>
            <person name="Gloeckner F.O."/>
            <person name="Kube M."/>
            <person name="Bauer M."/>
            <person name="Teeling H."/>
            <person name="Lombardot T."/>
            <person name="Ludwig W."/>
            <person name="Gade D."/>
            <person name="Beck A."/>
            <person name="Borzym K."/>
            <person name="Heitmann K."/>
            <person name="Rabus R."/>
            <person name="Schlesner H."/>
            <person name="Amann R."/>
            <person name="Reinhardt R."/>
        </authorList>
    </citation>
    <scope>NUCLEOTIDE SEQUENCE [LARGE SCALE GENOMIC DNA]</scope>
    <source>
        <strain evidence="3">DSM 10527 / NCIMB 13988 / SH1</strain>
    </source>
</reference>
<dbReference type="EnsemblBacteria" id="CAD78679">
    <property type="protein sequence ID" value="CAD78679"/>
    <property type="gene ID" value="RB8511"/>
</dbReference>
<name>Q7UFK3_RHOBA</name>
<dbReference type="AlphaFoldDB" id="Q7UFK3"/>
<protein>
    <submittedName>
        <fullName evidence="2">Uncharacterized protein</fullName>
    </submittedName>
</protein>
<dbReference type="EMBL" id="BX294147">
    <property type="protein sequence ID" value="CAD78679.1"/>
    <property type="molecule type" value="Genomic_DNA"/>
</dbReference>
<feature type="region of interest" description="Disordered" evidence="1">
    <location>
        <begin position="1"/>
        <end position="21"/>
    </location>
</feature>
<dbReference type="KEGG" id="rba:RB8511"/>
<dbReference type="Proteomes" id="UP000001025">
    <property type="component" value="Chromosome"/>
</dbReference>
<sequence length="113" mass="11982">MLGGCSVHVGDGNQSPRSLNTGVIQIPRRSPRYRTEIPVGRVRSAPKKASAIRMRRICWQSKENGGATCPNAAPPFSFSIARNMQPGLGVAIPHHDTCPRLSVSAIASGPPLG</sequence>
<dbReference type="InParanoid" id="Q7UFK3"/>
<keyword evidence="3" id="KW-1185">Reference proteome</keyword>
<dbReference type="HOGENOM" id="CLU_2131556_0_0_0"/>
<evidence type="ECO:0000313" key="2">
    <source>
        <dbReference type="EMBL" id="CAD78679.1"/>
    </source>
</evidence>
<evidence type="ECO:0000256" key="1">
    <source>
        <dbReference type="SAM" id="MobiDB-lite"/>
    </source>
</evidence>
<accession>Q7UFK3</accession>
<organism evidence="2 3">
    <name type="scientific">Rhodopirellula baltica (strain DSM 10527 / NCIMB 13988 / SH1)</name>
    <dbReference type="NCBI Taxonomy" id="243090"/>
    <lineage>
        <taxon>Bacteria</taxon>
        <taxon>Pseudomonadati</taxon>
        <taxon>Planctomycetota</taxon>
        <taxon>Planctomycetia</taxon>
        <taxon>Pirellulales</taxon>
        <taxon>Pirellulaceae</taxon>
        <taxon>Rhodopirellula</taxon>
    </lineage>
</organism>